<dbReference type="EMBL" id="DUZY01000001">
    <property type="protein sequence ID" value="DAD23072.1"/>
    <property type="molecule type" value="Genomic_DNA"/>
</dbReference>
<organism evidence="1 2">
    <name type="scientific">Nelumbo nucifera</name>
    <name type="common">Sacred lotus</name>
    <dbReference type="NCBI Taxonomy" id="4432"/>
    <lineage>
        <taxon>Eukaryota</taxon>
        <taxon>Viridiplantae</taxon>
        <taxon>Streptophyta</taxon>
        <taxon>Embryophyta</taxon>
        <taxon>Tracheophyta</taxon>
        <taxon>Spermatophyta</taxon>
        <taxon>Magnoliopsida</taxon>
        <taxon>Proteales</taxon>
        <taxon>Nelumbonaceae</taxon>
        <taxon>Nelumbo</taxon>
    </lineage>
</organism>
<keyword evidence="2" id="KW-1185">Reference proteome</keyword>
<dbReference type="Proteomes" id="UP000607653">
    <property type="component" value="Unassembled WGS sequence"/>
</dbReference>
<sequence>MLDVATMKSPSYGVVECSNDGRGGKTRELSYRLKKKIKERERGPVREVYCEMQRRCPFTSNGGGGGDGGATFVGGRGGTGGSRIVDGFVVITVVILLGRGSTYSVAIIVLENGERPEAEGLLSSLLGKLDTDNDSQPS</sequence>
<reference evidence="1 2" key="1">
    <citation type="journal article" date="2020" name="Mol. Biol. Evol.">
        <title>Distinct Expression and Methylation Patterns for Genes with Different Fates following a Single Whole-Genome Duplication in Flowering Plants.</title>
        <authorList>
            <person name="Shi T."/>
            <person name="Rahmani R.S."/>
            <person name="Gugger P.F."/>
            <person name="Wang M."/>
            <person name="Li H."/>
            <person name="Zhang Y."/>
            <person name="Li Z."/>
            <person name="Wang Q."/>
            <person name="Van de Peer Y."/>
            <person name="Marchal K."/>
            <person name="Chen J."/>
        </authorList>
    </citation>
    <scope>NUCLEOTIDE SEQUENCE [LARGE SCALE GENOMIC DNA]</scope>
    <source>
        <tissue evidence="1">Leaf</tissue>
    </source>
</reference>
<accession>A0A822XST6</accession>
<evidence type="ECO:0000313" key="2">
    <source>
        <dbReference type="Proteomes" id="UP000607653"/>
    </source>
</evidence>
<proteinExistence type="predicted"/>
<gene>
    <name evidence="1" type="ORF">HUJ06_024535</name>
</gene>
<comment type="caution">
    <text evidence="1">The sequence shown here is derived from an EMBL/GenBank/DDBJ whole genome shotgun (WGS) entry which is preliminary data.</text>
</comment>
<protein>
    <submittedName>
        <fullName evidence="1">Uncharacterized protein</fullName>
    </submittedName>
</protein>
<evidence type="ECO:0000313" key="1">
    <source>
        <dbReference type="EMBL" id="DAD23072.1"/>
    </source>
</evidence>
<dbReference type="AlphaFoldDB" id="A0A822XST6"/>
<name>A0A822XST6_NELNU</name>